<comment type="caution">
    <text evidence="1">The sequence shown here is derived from an EMBL/GenBank/DDBJ whole genome shotgun (WGS) entry which is preliminary data.</text>
</comment>
<protein>
    <recommendedName>
        <fullName evidence="3">MBG domain-containing protein</fullName>
    </recommendedName>
</protein>
<evidence type="ECO:0000313" key="1">
    <source>
        <dbReference type="EMBL" id="HIU20971.1"/>
    </source>
</evidence>
<proteinExistence type="predicted"/>
<feature type="non-terminal residue" evidence="1">
    <location>
        <position position="1"/>
    </location>
</feature>
<accession>A0A9D1HQW3</accession>
<evidence type="ECO:0008006" key="3">
    <source>
        <dbReference type="Google" id="ProtNLM"/>
    </source>
</evidence>
<reference evidence="1" key="2">
    <citation type="journal article" date="2021" name="PeerJ">
        <title>Extensive microbial diversity within the chicken gut microbiome revealed by metagenomics and culture.</title>
        <authorList>
            <person name="Gilroy R."/>
            <person name="Ravi A."/>
            <person name="Getino M."/>
            <person name="Pursley I."/>
            <person name="Horton D.L."/>
            <person name="Alikhan N.F."/>
            <person name="Baker D."/>
            <person name="Gharbi K."/>
            <person name="Hall N."/>
            <person name="Watson M."/>
            <person name="Adriaenssens E.M."/>
            <person name="Foster-Nyarko E."/>
            <person name="Jarju S."/>
            <person name="Secka A."/>
            <person name="Antonio M."/>
            <person name="Oren A."/>
            <person name="Chaudhuri R.R."/>
            <person name="La Ragione R."/>
            <person name="Hildebrand F."/>
            <person name="Pallen M.J."/>
        </authorList>
    </citation>
    <scope>NUCLEOTIDE SEQUENCE</scope>
    <source>
        <strain evidence="1">1063</strain>
    </source>
</reference>
<reference evidence="1" key="1">
    <citation type="submission" date="2020-10" db="EMBL/GenBank/DDBJ databases">
        <authorList>
            <person name="Gilroy R."/>
        </authorList>
    </citation>
    <scope>NUCLEOTIDE SEQUENCE</scope>
    <source>
        <strain evidence="1">1063</strain>
    </source>
</reference>
<gene>
    <name evidence="1" type="ORF">IAD51_01860</name>
</gene>
<evidence type="ECO:0000313" key="2">
    <source>
        <dbReference type="Proteomes" id="UP000824088"/>
    </source>
</evidence>
<dbReference type="AlphaFoldDB" id="A0A9D1HQW3"/>
<sequence length="584" mass="62563">DVDVTAEFDVQVTIDEGATFTVVKADMDFGNLFVGTAYDGKAHSFNEFADELMLPDGAEQTEYTVKDGDETYTAGGEYPVEITFAETANYNEQTVIGRLCIRTFADAEGNYYSISEASAAAAKSADGLTVYMFEDTAVAMDTVVGDGLTVVLRTISGTDTEADSDISDTVGVPTYVVGGQVDQPHADTNPAYIEYTLSVEDGAELGIQGAVIVSGLLGNEGQRLSGHTSGKHSVLSVAGGMTVADGGVLDVRGYVRGEGSVTAESGSTVYQPFIVYDYRGGTNTVSVYQVGKVLPFNTYDLFYNLQTNVTFEHGATATSYLDLYTATPKQHNTSKADLIGVENAFILMSEGSVVRTEWNASDDFANASGKNKVTLTGNVSLGDLTVTVRWLIQEFSISLSSVRLAFSHRFDWQIGDGTTVTTLDMPYDYKLLPGARVTVSENATLTVEKSMTVYSEFEDTSFGSVVYPDMPAGELIVNGSLVFADGAAFGGRIISENDGATVTTGSGFTSSVNSIEGNCGSGLFSFYKVFDITETARFDEGIRTAEDIQGDSDKYMIKYREYDSDAPVQAGRTYTYDAESGSWN</sequence>
<dbReference type="Proteomes" id="UP000824088">
    <property type="component" value="Unassembled WGS sequence"/>
</dbReference>
<name>A0A9D1HQW3_9FIRM</name>
<dbReference type="EMBL" id="DVMN01000030">
    <property type="protein sequence ID" value="HIU20971.1"/>
    <property type="molecule type" value="Genomic_DNA"/>
</dbReference>
<organism evidence="1 2">
    <name type="scientific">Candidatus Limadaptatus stercorigallinarum</name>
    <dbReference type="NCBI Taxonomy" id="2840845"/>
    <lineage>
        <taxon>Bacteria</taxon>
        <taxon>Bacillati</taxon>
        <taxon>Bacillota</taxon>
        <taxon>Clostridia</taxon>
        <taxon>Eubacteriales</taxon>
        <taxon>Candidatus Limadaptatus</taxon>
    </lineage>
</organism>